<comment type="caution">
    <text evidence="14">The sequence shown here is derived from an EMBL/GenBank/DDBJ whole genome shotgun (WGS) entry which is preliminary data.</text>
</comment>
<dbReference type="InterPro" id="IPR024072">
    <property type="entry name" value="DHFR-like_dom_sf"/>
</dbReference>
<dbReference type="Gene3D" id="3.40.140.10">
    <property type="entry name" value="Cytidine Deaminase, domain 2"/>
    <property type="match status" value="1"/>
</dbReference>
<dbReference type="GO" id="GO:0008270">
    <property type="term" value="F:zinc ion binding"/>
    <property type="evidence" value="ECO:0007669"/>
    <property type="project" value="InterPro"/>
</dbReference>
<keyword evidence="12" id="KW-0511">Multifunctional enzyme</keyword>
<evidence type="ECO:0000313" key="14">
    <source>
        <dbReference type="EMBL" id="PAK77776.1"/>
    </source>
</evidence>
<evidence type="ECO:0000259" key="13">
    <source>
        <dbReference type="PROSITE" id="PS51747"/>
    </source>
</evidence>
<evidence type="ECO:0000313" key="15">
    <source>
        <dbReference type="Proteomes" id="UP000216151"/>
    </source>
</evidence>
<dbReference type="Pfam" id="PF00383">
    <property type="entry name" value="dCMP_cyt_deam_1"/>
    <property type="match status" value="1"/>
</dbReference>
<dbReference type="AlphaFoldDB" id="A0A269XZE6"/>
<dbReference type="Gene3D" id="3.40.430.10">
    <property type="entry name" value="Dihydrofolate Reductase, subunit A"/>
    <property type="match status" value="2"/>
</dbReference>
<sequence>MNSISQPFPHTMPEHVGAAFDMAVSEAWRFAGQTAPNPAVGCVLLDARGEVLVIAAHHKAGALHAERLAVEQAHALGVVERIHTAVVTLEPCNHTGRTPPCTEALLSTPVQMVWIGCADPNPHVPGGGAAYLQAQGLDVRWLAHAANGGACLARCKALLAPFTWRMVHGRPWITVKQAVNAQGNMVPPVGSTTFTTRQSLEFAHALRRVTDGIVTGTGTIQADLPAFTVRHVPDHANRRRVLVVCGAPSKVPAHWQEQAQARFDVLFCPDCADLPAVLASTPALWVMVEAGPTLLRAISAQGLWDDWLHIRQDAQGCDHFSVSTRHDISPLSLFPQWARCTQEQACFPVL</sequence>
<accession>A0A269XZE6</accession>
<gene>
    <name evidence="14" type="ORF">B8X00_09550</name>
</gene>
<evidence type="ECO:0000256" key="11">
    <source>
        <dbReference type="ARBA" id="ARBA00022833"/>
    </source>
</evidence>
<dbReference type="EMBL" id="NCXK01000012">
    <property type="protein sequence ID" value="PAK77776.1"/>
    <property type="molecule type" value="Genomic_DNA"/>
</dbReference>
<dbReference type="Pfam" id="PF01872">
    <property type="entry name" value="RibD_C"/>
    <property type="match status" value="1"/>
</dbReference>
<organism evidence="14 15">
    <name type="scientific">Acetobacter fabarum</name>
    <dbReference type="NCBI Taxonomy" id="483199"/>
    <lineage>
        <taxon>Bacteria</taxon>
        <taxon>Pseudomonadati</taxon>
        <taxon>Pseudomonadota</taxon>
        <taxon>Alphaproteobacteria</taxon>
        <taxon>Acetobacterales</taxon>
        <taxon>Acetobacteraceae</taxon>
        <taxon>Acetobacter</taxon>
    </lineage>
</organism>
<evidence type="ECO:0000256" key="4">
    <source>
        <dbReference type="ARBA" id="ARBA00005259"/>
    </source>
</evidence>
<evidence type="ECO:0000256" key="6">
    <source>
        <dbReference type="ARBA" id="ARBA00012766"/>
    </source>
</evidence>
<evidence type="ECO:0000256" key="2">
    <source>
        <dbReference type="ARBA" id="ARBA00004882"/>
    </source>
</evidence>
<comment type="pathway">
    <text evidence="2">Cofactor biosynthesis; riboflavin biosynthesis; 5-amino-6-(D-ribitylamino)uracil from GTP: step 2/4.</text>
</comment>
<dbReference type="InterPro" id="IPR004794">
    <property type="entry name" value="Eubact_RibD"/>
</dbReference>
<keyword evidence="15" id="KW-1185">Reference proteome</keyword>
<keyword evidence="9" id="KW-0686">Riboflavin biosynthesis</keyword>
<comment type="pathway">
    <text evidence="3">Cofactor biosynthesis; riboflavin biosynthesis; 5-amino-6-(D-ribitylamino)uracil from GTP: step 3/4.</text>
</comment>
<dbReference type="InterPro" id="IPR016192">
    <property type="entry name" value="APOBEC/CMP_deaminase_Zn-bd"/>
</dbReference>
<dbReference type="UniPathway" id="UPA00275">
    <property type="reaction ID" value="UER00401"/>
</dbReference>
<evidence type="ECO:0000256" key="9">
    <source>
        <dbReference type="ARBA" id="ARBA00022619"/>
    </source>
</evidence>
<dbReference type="PROSITE" id="PS00903">
    <property type="entry name" value="CYT_DCMP_DEAMINASES_1"/>
    <property type="match status" value="1"/>
</dbReference>
<feature type="domain" description="CMP/dCMP-type deaminase" evidence="13">
    <location>
        <begin position="14"/>
        <end position="131"/>
    </location>
</feature>
<dbReference type="EC" id="1.1.1.193" evidence="7"/>
<comment type="function">
    <text evidence="1">Converts 2,5-diamino-6-(ribosylamino)-4(3h)-pyrimidinone 5'-phosphate into 5-amino-6-(ribosylamino)-2,4(1h,3h)-pyrimidinedione 5'-phosphate.</text>
</comment>
<name>A0A269XZE6_9PROT</name>
<evidence type="ECO:0000256" key="3">
    <source>
        <dbReference type="ARBA" id="ARBA00004910"/>
    </source>
</evidence>
<dbReference type="InterPro" id="IPR002734">
    <property type="entry name" value="RibDG_C"/>
</dbReference>
<proteinExistence type="inferred from homology"/>
<evidence type="ECO:0000256" key="7">
    <source>
        <dbReference type="ARBA" id="ARBA00013173"/>
    </source>
</evidence>
<protein>
    <recommendedName>
        <fullName evidence="8">Riboflavin biosynthesis protein RibD</fullName>
        <ecNumber evidence="7">1.1.1.193</ecNumber>
        <ecNumber evidence="6">3.5.4.26</ecNumber>
    </recommendedName>
</protein>
<evidence type="ECO:0000256" key="8">
    <source>
        <dbReference type="ARBA" id="ARBA00019930"/>
    </source>
</evidence>
<dbReference type="GO" id="GO:0008835">
    <property type="term" value="F:diaminohydroxyphosphoribosylaminopyrimidine deaminase activity"/>
    <property type="evidence" value="ECO:0007669"/>
    <property type="project" value="UniProtKB-EC"/>
</dbReference>
<dbReference type="Proteomes" id="UP000216151">
    <property type="component" value="Unassembled WGS sequence"/>
</dbReference>
<evidence type="ECO:0000256" key="12">
    <source>
        <dbReference type="ARBA" id="ARBA00023268"/>
    </source>
</evidence>
<comment type="similarity">
    <text evidence="4">In the N-terminal section; belongs to the cytidine and deoxycytidylate deaminase family.</text>
</comment>
<dbReference type="RefSeq" id="WP_408736167.1">
    <property type="nucleotide sequence ID" value="NZ_JBDNMF010000007.1"/>
</dbReference>
<dbReference type="InterPro" id="IPR002125">
    <property type="entry name" value="CMP_dCMP_dom"/>
</dbReference>
<keyword evidence="10" id="KW-0479">Metal-binding</keyword>
<reference evidence="14 15" key="1">
    <citation type="submission" date="2017-04" db="EMBL/GenBank/DDBJ databases">
        <title>Kefir bacterial isolates.</title>
        <authorList>
            <person name="Kim Y."/>
            <person name="Blasche S."/>
            <person name="Patil K.R."/>
        </authorList>
    </citation>
    <scope>NUCLEOTIDE SEQUENCE [LARGE SCALE GENOMIC DNA]</scope>
    <source>
        <strain evidence="14 15">KR</strain>
    </source>
</reference>
<dbReference type="EC" id="3.5.4.26" evidence="6"/>
<comment type="similarity">
    <text evidence="5">In the C-terminal section; belongs to the HTP reductase family.</text>
</comment>
<dbReference type="PROSITE" id="PS51747">
    <property type="entry name" value="CYT_DCMP_DEAMINASES_2"/>
    <property type="match status" value="1"/>
</dbReference>
<evidence type="ECO:0000256" key="1">
    <source>
        <dbReference type="ARBA" id="ARBA00002151"/>
    </source>
</evidence>
<keyword evidence="11" id="KW-0862">Zinc</keyword>
<dbReference type="SUPFAM" id="SSF53597">
    <property type="entry name" value="Dihydrofolate reductase-like"/>
    <property type="match status" value="1"/>
</dbReference>
<dbReference type="InterPro" id="IPR016193">
    <property type="entry name" value="Cytidine_deaminase-like"/>
</dbReference>
<dbReference type="SUPFAM" id="SSF53927">
    <property type="entry name" value="Cytidine deaminase-like"/>
    <property type="match status" value="1"/>
</dbReference>
<dbReference type="GO" id="GO:0009231">
    <property type="term" value="P:riboflavin biosynthetic process"/>
    <property type="evidence" value="ECO:0007669"/>
    <property type="project" value="UniProtKB-UniPathway"/>
</dbReference>
<dbReference type="GO" id="GO:0008703">
    <property type="term" value="F:5-amino-6-(5-phosphoribosylamino)uracil reductase activity"/>
    <property type="evidence" value="ECO:0007669"/>
    <property type="project" value="UniProtKB-EC"/>
</dbReference>
<evidence type="ECO:0000256" key="5">
    <source>
        <dbReference type="ARBA" id="ARBA00007417"/>
    </source>
</evidence>
<evidence type="ECO:0000256" key="10">
    <source>
        <dbReference type="ARBA" id="ARBA00022723"/>
    </source>
</evidence>
<dbReference type="NCBIfam" id="TIGR00326">
    <property type="entry name" value="eubact_ribD"/>
    <property type="match status" value="1"/>
</dbReference>
<dbReference type="CDD" id="cd01284">
    <property type="entry name" value="Riboflavin_deaminase-reductase"/>
    <property type="match status" value="1"/>
</dbReference>